<dbReference type="PRINTS" id="PR00315">
    <property type="entry name" value="ELONGATNFCT"/>
</dbReference>
<dbReference type="Proteomes" id="UP000663791">
    <property type="component" value="Unassembled WGS sequence"/>
</dbReference>
<keyword evidence="9" id="KW-1185">Reference proteome</keyword>
<dbReference type="InterPro" id="IPR044139">
    <property type="entry name" value="CysN_NoDQ_III"/>
</dbReference>
<dbReference type="InterPro" id="IPR009001">
    <property type="entry name" value="Transl_elong_EF1A/Init_IF2_C"/>
</dbReference>
<dbReference type="Pfam" id="PF22594">
    <property type="entry name" value="GTP-eEF1A_C"/>
    <property type="match status" value="1"/>
</dbReference>
<organism evidence="8 9">
    <name type="scientific">Nocardioides faecalis</name>
    <dbReference type="NCBI Taxonomy" id="2803858"/>
    <lineage>
        <taxon>Bacteria</taxon>
        <taxon>Bacillati</taxon>
        <taxon>Actinomycetota</taxon>
        <taxon>Actinomycetes</taxon>
        <taxon>Propionibacteriales</taxon>
        <taxon>Nocardioidaceae</taxon>
        <taxon>Nocardioides</taxon>
    </lineage>
</organism>
<dbReference type="Gene3D" id="2.40.30.10">
    <property type="entry name" value="Translation factors"/>
    <property type="match status" value="2"/>
</dbReference>
<evidence type="ECO:0000256" key="3">
    <source>
        <dbReference type="ARBA" id="ARBA00022695"/>
    </source>
</evidence>
<dbReference type="PANTHER" id="PTHR23115">
    <property type="entry name" value="TRANSLATION FACTOR"/>
    <property type="match status" value="1"/>
</dbReference>
<dbReference type="NCBIfam" id="TIGR02034">
    <property type="entry name" value="CysN"/>
    <property type="match status" value="1"/>
</dbReference>
<evidence type="ECO:0000256" key="1">
    <source>
        <dbReference type="ARBA" id="ARBA00012391"/>
    </source>
</evidence>
<dbReference type="InterPro" id="IPR041757">
    <property type="entry name" value="CysN_GTP-bd"/>
</dbReference>
<dbReference type="InterPro" id="IPR044138">
    <property type="entry name" value="CysN_II"/>
</dbReference>
<protein>
    <recommendedName>
        <fullName evidence="1">sulfate adenylyltransferase</fullName>
        <ecNumber evidence="1">2.7.7.4</ecNumber>
    </recommendedName>
</protein>
<dbReference type="InterPro" id="IPR009000">
    <property type="entry name" value="Transl_B-barrel_sf"/>
</dbReference>
<keyword evidence="5" id="KW-0067">ATP-binding</keyword>
<reference evidence="8" key="1">
    <citation type="submission" date="2021-01" db="EMBL/GenBank/DDBJ databases">
        <title>Novel species in genus Nocardioides.</title>
        <authorList>
            <person name="Zhang G."/>
        </authorList>
    </citation>
    <scope>NUCLEOTIDE SEQUENCE</scope>
    <source>
        <strain evidence="8">Zg-536</strain>
    </source>
</reference>
<dbReference type="FunFam" id="3.40.50.300:FF:000119">
    <property type="entry name" value="Sulfate adenylyltransferase subunit 1"/>
    <property type="match status" value="1"/>
</dbReference>
<dbReference type="PROSITE" id="PS00301">
    <property type="entry name" value="G_TR_1"/>
    <property type="match status" value="1"/>
</dbReference>
<dbReference type="SUPFAM" id="SSF50465">
    <property type="entry name" value="EF-Tu/eEF-1alpha/eIF2-gamma C-terminal domain"/>
    <property type="match status" value="1"/>
</dbReference>
<dbReference type="GO" id="GO:0003924">
    <property type="term" value="F:GTPase activity"/>
    <property type="evidence" value="ECO:0007669"/>
    <property type="project" value="InterPro"/>
</dbReference>
<proteinExistence type="predicted"/>
<dbReference type="InterPro" id="IPR054696">
    <property type="entry name" value="GTP-eEF1A_C"/>
</dbReference>
<dbReference type="CDD" id="cd03695">
    <property type="entry name" value="CysN_NodQ_II"/>
    <property type="match status" value="1"/>
</dbReference>
<dbReference type="InterPro" id="IPR000795">
    <property type="entry name" value="T_Tr_GTP-bd_dom"/>
</dbReference>
<comment type="caution">
    <text evidence="8">The sequence shown here is derived from an EMBL/GenBank/DDBJ whole genome shotgun (WGS) entry which is preliminary data.</text>
</comment>
<dbReference type="SUPFAM" id="SSF50447">
    <property type="entry name" value="Translation proteins"/>
    <property type="match status" value="1"/>
</dbReference>
<evidence type="ECO:0000313" key="8">
    <source>
        <dbReference type="EMBL" id="MBM9458381.1"/>
    </source>
</evidence>
<dbReference type="Pfam" id="PF00009">
    <property type="entry name" value="GTP_EFTU"/>
    <property type="match status" value="1"/>
</dbReference>
<dbReference type="GO" id="GO:0005524">
    <property type="term" value="F:ATP binding"/>
    <property type="evidence" value="ECO:0007669"/>
    <property type="project" value="UniProtKB-KW"/>
</dbReference>
<dbReference type="PROSITE" id="PS51722">
    <property type="entry name" value="G_TR_2"/>
    <property type="match status" value="1"/>
</dbReference>
<evidence type="ECO:0000256" key="6">
    <source>
        <dbReference type="ARBA" id="ARBA00023134"/>
    </source>
</evidence>
<evidence type="ECO:0000256" key="5">
    <source>
        <dbReference type="ARBA" id="ARBA00022840"/>
    </source>
</evidence>
<dbReference type="InterPro" id="IPR011779">
    <property type="entry name" value="SO4_adenylTrfase_lsu"/>
</dbReference>
<dbReference type="GO" id="GO:0006790">
    <property type="term" value="P:sulfur compound metabolic process"/>
    <property type="evidence" value="ECO:0007669"/>
    <property type="project" value="InterPro"/>
</dbReference>
<dbReference type="GO" id="GO:0005525">
    <property type="term" value="F:GTP binding"/>
    <property type="evidence" value="ECO:0007669"/>
    <property type="project" value="UniProtKB-KW"/>
</dbReference>
<dbReference type="AlphaFoldDB" id="A0A939BU18"/>
<evidence type="ECO:0000256" key="2">
    <source>
        <dbReference type="ARBA" id="ARBA00022679"/>
    </source>
</evidence>
<dbReference type="InterPro" id="IPR027417">
    <property type="entry name" value="P-loop_NTPase"/>
</dbReference>
<dbReference type="GO" id="GO:0004781">
    <property type="term" value="F:sulfate adenylyltransferase (ATP) activity"/>
    <property type="evidence" value="ECO:0007669"/>
    <property type="project" value="UniProtKB-EC"/>
</dbReference>
<keyword evidence="2" id="KW-0808">Transferase</keyword>
<dbReference type="EC" id="2.7.7.4" evidence="1"/>
<gene>
    <name evidence="8" type="ORF">JK386_00515</name>
</gene>
<keyword evidence="4" id="KW-0547">Nucleotide-binding</keyword>
<keyword evidence="6" id="KW-0342">GTP-binding</keyword>
<dbReference type="SUPFAM" id="SSF52540">
    <property type="entry name" value="P-loop containing nucleoside triphosphate hydrolases"/>
    <property type="match status" value="1"/>
</dbReference>
<feature type="domain" description="Tr-type G" evidence="7">
    <location>
        <begin position="1"/>
        <end position="230"/>
    </location>
</feature>
<dbReference type="InterPro" id="IPR031157">
    <property type="entry name" value="G_TR_CS"/>
</dbReference>
<sequence length="414" mass="45974">MDLLRFATAGSVDDGKSTLIGRLLLDSKAIFEDQLEAVEATSQSKGYDYTDLALLTDGLRSEREQGITIDVAYRYFATPRRKFIIADTPGHVQYTRNMVTGASTADLGLVLVDARQGLTEQSRRHAVILSLLRVPHLVLAVNKMDLVDYDQEVYNRIHAEFTSFATKLNIPDLEVIPISALQGDNVVTRSVNMDWYSGPTLMHHLEHVHVASDRDLVDVRFPVQYVIRPKSDEFHDYRGYAGQVAGGVLKPGDEVVVLPSGMTSKISKIDLFDKEIAEAFPPMSVTLHLEDDVDVSRGDMIARVKNAPTPSQDIDAMVCWMSTTPLQPRQKLAIKHTTRTGRALVKDVQYRLDVNTLHRDQQTRELGVNEIGRVVLRTTVPLLCDPYSKNRTTGSFILIDEATGVTVGAGMING</sequence>
<dbReference type="EMBL" id="JAERTX010000001">
    <property type="protein sequence ID" value="MBM9458381.1"/>
    <property type="molecule type" value="Genomic_DNA"/>
</dbReference>
<dbReference type="CDD" id="cd04166">
    <property type="entry name" value="CysN_ATPS"/>
    <property type="match status" value="1"/>
</dbReference>
<dbReference type="InterPro" id="IPR050100">
    <property type="entry name" value="TRAFAC_GTPase_members"/>
</dbReference>
<evidence type="ECO:0000256" key="4">
    <source>
        <dbReference type="ARBA" id="ARBA00022741"/>
    </source>
</evidence>
<name>A0A939BU18_9ACTN</name>
<dbReference type="CDD" id="cd04095">
    <property type="entry name" value="CysN_NoDQ_III"/>
    <property type="match status" value="1"/>
</dbReference>
<evidence type="ECO:0000259" key="7">
    <source>
        <dbReference type="PROSITE" id="PS51722"/>
    </source>
</evidence>
<keyword evidence="3" id="KW-0548">Nucleotidyltransferase</keyword>
<dbReference type="Gene3D" id="3.40.50.300">
    <property type="entry name" value="P-loop containing nucleotide triphosphate hydrolases"/>
    <property type="match status" value="1"/>
</dbReference>
<accession>A0A939BU18</accession>
<evidence type="ECO:0000313" key="9">
    <source>
        <dbReference type="Proteomes" id="UP000663791"/>
    </source>
</evidence>